<dbReference type="Pfam" id="PF00628">
    <property type="entry name" value="PHD"/>
    <property type="match status" value="1"/>
</dbReference>
<feature type="domain" description="PHD-type" evidence="6">
    <location>
        <begin position="171"/>
        <end position="222"/>
    </location>
</feature>
<dbReference type="SMART" id="SM00439">
    <property type="entry name" value="BAH"/>
    <property type="match status" value="1"/>
</dbReference>
<evidence type="ECO:0000313" key="9">
    <source>
        <dbReference type="Proteomes" id="UP000785679"/>
    </source>
</evidence>
<dbReference type="SMART" id="SM00249">
    <property type="entry name" value="PHD"/>
    <property type="match status" value="1"/>
</dbReference>
<sequence length="235" mass="27090">MESSKTKAISKSKNEFQKHQAPPSSTVAAKKKQYRKLCFKEVVYTVGQTILFRETDKTCVVGKLVRIIEEGGNPQHPKWPMIEVQWYYQRKDLDFKKLGIAQEDLIYIGDNEVFPTNHTDRIYVDCIVSPCQVFTIKEYDDLDNIDTYTFFTRANYNPMQKVLEPSFKEWETFCICSKPLNPNLLYIKCDECSQWFHPSCMGLTDDEAQQQEEFYCRPCQGKRGGAGTNAGAGKA</sequence>
<feature type="compositionally biased region" description="Polar residues" evidence="5">
    <location>
        <begin position="1"/>
        <end position="11"/>
    </location>
</feature>
<dbReference type="Gene3D" id="3.30.40.10">
    <property type="entry name" value="Zinc/RING finger domain, C3HC4 (zinc finger)"/>
    <property type="match status" value="1"/>
</dbReference>
<dbReference type="Proteomes" id="UP000785679">
    <property type="component" value="Unassembled WGS sequence"/>
</dbReference>
<evidence type="ECO:0000256" key="2">
    <source>
        <dbReference type="ARBA" id="ARBA00022771"/>
    </source>
</evidence>
<name>A0A8J8NKL8_HALGN</name>
<dbReference type="OrthoDB" id="308516at2759"/>
<organism evidence="8 9">
    <name type="scientific">Halteria grandinella</name>
    <dbReference type="NCBI Taxonomy" id="5974"/>
    <lineage>
        <taxon>Eukaryota</taxon>
        <taxon>Sar</taxon>
        <taxon>Alveolata</taxon>
        <taxon>Ciliophora</taxon>
        <taxon>Intramacronucleata</taxon>
        <taxon>Spirotrichea</taxon>
        <taxon>Stichotrichia</taxon>
        <taxon>Sporadotrichida</taxon>
        <taxon>Halteriidae</taxon>
        <taxon>Halteria</taxon>
    </lineage>
</organism>
<dbReference type="EMBL" id="RRYP01013910">
    <property type="protein sequence ID" value="TNV76254.1"/>
    <property type="molecule type" value="Genomic_DNA"/>
</dbReference>
<dbReference type="AlphaFoldDB" id="A0A8J8NKL8"/>
<feature type="region of interest" description="Disordered" evidence="5">
    <location>
        <begin position="1"/>
        <end position="24"/>
    </location>
</feature>
<evidence type="ECO:0000256" key="5">
    <source>
        <dbReference type="SAM" id="MobiDB-lite"/>
    </source>
</evidence>
<proteinExistence type="predicted"/>
<evidence type="ECO:0008006" key="10">
    <source>
        <dbReference type="Google" id="ProtNLM"/>
    </source>
</evidence>
<dbReference type="Pfam" id="PF01426">
    <property type="entry name" value="BAH"/>
    <property type="match status" value="1"/>
</dbReference>
<evidence type="ECO:0000259" key="6">
    <source>
        <dbReference type="PROSITE" id="PS50016"/>
    </source>
</evidence>
<keyword evidence="1" id="KW-0479">Metal-binding</keyword>
<dbReference type="PROSITE" id="PS01359">
    <property type="entry name" value="ZF_PHD_1"/>
    <property type="match status" value="1"/>
</dbReference>
<keyword evidence="9" id="KW-1185">Reference proteome</keyword>
<feature type="domain" description="BAH" evidence="7">
    <location>
        <begin position="42"/>
        <end position="167"/>
    </location>
</feature>
<keyword evidence="3" id="KW-0862">Zinc</keyword>
<dbReference type="InterPro" id="IPR001025">
    <property type="entry name" value="BAH_dom"/>
</dbReference>
<dbReference type="Gene3D" id="2.30.30.490">
    <property type="match status" value="1"/>
</dbReference>
<dbReference type="PROSITE" id="PS50016">
    <property type="entry name" value="ZF_PHD_2"/>
    <property type="match status" value="1"/>
</dbReference>
<dbReference type="InterPro" id="IPR013083">
    <property type="entry name" value="Znf_RING/FYVE/PHD"/>
</dbReference>
<dbReference type="GO" id="GO:0003682">
    <property type="term" value="F:chromatin binding"/>
    <property type="evidence" value="ECO:0007669"/>
    <property type="project" value="InterPro"/>
</dbReference>
<keyword evidence="2 4" id="KW-0863">Zinc-finger</keyword>
<dbReference type="InterPro" id="IPR001965">
    <property type="entry name" value="Znf_PHD"/>
</dbReference>
<accession>A0A8J8NKL8</accession>
<dbReference type="InterPro" id="IPR011011">
    <property type="entry name" value="Znf_FYVE_PHD"/>
</dbReference>
<dbReference type="GO" id="GO:0008270">
    <property type="term" value="F:zinc ion binding"/>
    <property type="evidence" value="ECO:0007669"/>
    <property type="project" value="UniProtKB-KW"/>
</dbReference>
<reference evidence="8" key="1">
    <citation type="submission" date="2019-06" db="EMBL/GenBank/DDBJ databases">
        <authorList>
            <person name="Zheng W."/>
        </authorList>
    </citation>
    <scope>NUCLEOTIDE SEQUENCE</scope>
    <source>
        <strain evidence="8">QDHG01</strain>
    </source>
</reference>
<evidence type="ECO:0000259" key="7">
    <source>
        <dbReference type="PROSITE" id="PS51038"/>
    </source>
</evidence>
<comment type="caution">
    <text evidence="8">The sequence shown here is derived from an EMBL/GenBank/DDBJ whole genome shotgun (WGS) entry which is preliminary data.</text>
</comment>
<dbReference type="PROSITE" id="PS51038">
    <property type="entry name" value="BAH"/>
    <property type="match status" value="1"/>
</dbReference>
<dbReference type="PANTHER" id="PTHR46364">
    <property type="entry name" value="OS08G0421900 PROTEIN"/>
    <property type="match status" value="1"/>
</dbReference>
<dbReference type="InterPro" id="IPR019787">
    <property type="entry name" value="Znf_PHD-finger"/>
</dbReference>
<protein>
    <recommendedName>
        <fullName evidence="10">PHD-type domain-containing protein</fullName>
    </recommendedName>
</protein>
<evidence type="ECO:0000256" key="1">
    <source>
        <dbReference type="ARBA" id="ARBA00022723"/>
    </source>
</evidence>
<dbReference type="CDD" id="cd04370">
    <property type="entry name" value="BAH"/>
    <property type="match status" value="1"/>
</dbReference>
<dbReference type="SUPFAM" id="SSF57903">
    <property type="entry name" value="FYVE/PHD zinc finger"/>
    <property type="match status" value="1"/>
</dbReference>
<dbReference type="InterPro" id="IPR019786">
    <property type="entry name" value="Zinc_finger_PHD-type_CS"/>
</dbReference>
<evidence type="ECO:0000256" key="4">
    <source>
        <dbReference type="PROSITE-ProRule" id="PRU00146"/>
    </source>
</evidence>
<gene>
    <name evidence="8" type="ORF">FGO68_gene16993</name>
</gene>
<evidence type="ECO:0000313" key="8">
    <source>
        <dbReference type="EMBL" id="TNV76254.1"/>
    </source>
</evidence>
<dbReference type="InterPro" id="IPR043151">
    <property type="entry name" value="BAH_sf"/>
</dbReference>
<evidence type="ECO:0000256" key="3">
    <source>
        <dbReference type="ARBA" id="ARBA00022833"/>
    </source>
</evidence>